<keyword evidence="4" id="KW-0479">Metal-binding</keyword>
<dbReference type="PROSITE" id="PS51318">
    <property type="entry name" value="TAT"/>
    <property type="match status" value="1"/>
</dbReference>
<evidence type="ECO:0000256" key="4">
    <source>
        <dbReference type="ARBA" id="ARBA00022723"/>
    </source>
</evidence>
<dbReference type="InterPro" id="IPR048327">
    <property type="entry name" value="Dyp_perox_N"/>
</dbReference>
<dbReference type="EMBL" id="FMHZ01000002">
    <property type="protein sequence ID" value="SCL57424.1"/>
    <property type="molecule type" value="Genomic_DNA"/>
</dbReference>
<keyword evidence="5 10" id="KW-0732">Signal</keyword>
<keyword evidence="3" id="KW-0349">Heme</keyword>
<evidence type="ECO:0000256" key="3">
    <source>
        <dbReference type="ARBA" id="ARBA00022617"/>
    </source>
</evidence>
<dbReference type="GO" id="GO:0046872">
    <property type="term" value="F:metal ion binding"/>
    <property type="evidence" value="ECO:0007669"/>
    <property type="project" value="UniProtKB-KW"/>
</dbReference>
<dbReference type="PANTHER" id="PTHR30521">
    <property type="entry name" value="DEFERROCHELATASE/PEROXIDASE"/>
    <property type="match status" value="1"/>
</dbReference>
<dbReference type="STRING" id="47855.GA0070606_2767"/>
<feature type="signal peptide" evidence="10">
    <location>
        <begin position="1"/>
        <end position="23"/>
    </location>
</feature>
<keyword evidence="6" id="KW-0560">Oxidoreductase</keyword>
<dbReference type="Proteomes" id="UP000199001">
    <property type="component" value="Unassembled WGS sequence"/>
</dbReference>
<dbReference type="GO" id="GO:0020037">
    <property type="term" value="F:heme binding"/>
    <property type="evidence" value="ECO:0007669"/>
    <property type="project" value="InterPro"/>
</dbReference>
<evidence type="ECO:0000256" key="7">
    <source>
        <dbReference type="ARBA" id="ARBA00023004"/>
    </source>
</evidence>
<evidence type="ECO:0000256" key="9">
    <source>
        <dbReference type="SAM" id="MobiDB-lite"/>
    </source>
</evidence>
<dbReference type="Pfam" id="PF04261">
    <property type="entry name" value="Dyp_perox_N"/>
    <property type="match status" value="1"/>
</dbReference>
<comment type="cofactor">
    <cofactor evidence="1">
        <name>heme b</name>
        <dbReference type="ChEBI" id="CHEBI:60344"/>
    </cofactor>
</comment>
<feature type="region of interest" description="Disordered" evidence="9">
    <location>
        <begin position="327"/>
        <end position="350"/>
    </location>
</feature>
<dbReference type="SUPFAM" id="SSF54909">
    <property type="entry name" value="Dimeric alpha+beta barrel"/>
    <property type="match status" value="1"/>
</dbReference>
<evidence type="ECO:0000313" key="13">
    <source>
        <dbReference type="EMBL" id="SCL57424.1"/>
    </source>
</evidence>
<feature type="compositionally biased region" description="Basic and acidic residues" evidence="9">
    <location>
        <begin position="334"/>
        <end position="350"/>
    </location>
</feature>
<feature type="region of interest" description="Disordered" evidence="9">
    <location>
        <begin position="281"/>
        <end position="302"/>
    </location>
</feature>
<feature type="domain" description="Dyp-type peroxidase N-terminal" evidence="11">
    <location>
        <begin position="47"/>
        <end position="200"/>
    </location>
</feature>
<keyword evidence="7" id="KW-0408">Iron</keyword>
<feature type="chain" id="PRO_5008748054" evidence="10">
    <location>
        <begin position="24"/>
        <end position="415"/>
    </location>
</feature>
<reference evidence="14" key="1">
    <citation type="submission" date="2016-06" db="EMBL/GenBank/DDBJ databases">
        <authorList>
            <person name="Varghese N."/>
            <person name="Submissions Spin"/>
        </authorList>
    </citation>
    <scope>NUCLEOTIDE SEQUENCE [LARGE SCALE GENOMIC DNA]</scope>
    <source>
        <strain evidence="14">DSM 43903</strain>
    </source>
</reference>
<sequence length="415" mass="43596">MASRRAVLGVSAAALAGAAGAVAAVARGGDPAPAQPPATVPFHGRHQAGIATPKQRYAVFVAFDLVTRDVAVLRNLMRDWTEVADRVTRGQRPLPRGNAPAGAAVDSGDGDGLAPARLTMTFGFGPGVFDARFGLAARRPPALRDLPAFAGDELDPAYTGGDLVAQVCADDPQLASYAARQLRSRVMGIARLRWVQRGFQGYPADGGTPRNLFGQKDGTANPAPGTPEFADTVWVPDGADPAWMAGGTFLVLRRIRMSLATWDLTPLAEQDAILGRHRDTGAPLSGGSEFTAPDLDRTGPGGAPVIAADSHVRLARPFKMFRRGFNYDDGPQGDEPHAHPAGTEPHDHANHRHDYDAGLLLAVYVRDPGAQFVPAQEALARADRLTTFTTHVGSGVWAVPPGAEPGGYVGQALLG</sequence>
<dbReference type="GO" id="GO:0005829">
    <property type="term" value="C:cytosol"/>
    <property type="evidence" value="ECO:0007669"/>
    <property type="project" value="TreeGrafter"/>
</dbReference>
<proteinExistence type="inferred from homology"/>
<name>A0A1C6UTN8_9ACTN</name>
<dbReference type="InterPro" id="IPR011008">
    <property type="entry name" value="Dimeric_a/b-barrel"/>
</dbReference>
<dbReference type="Pfam" id="PF20628">
    <property type="entry name" value="Dyp_perox_C"/>
    <property type="match status" value="1"/>
</dbReference>
<dbReference type="NCBIfam" id="TIGR01413">
    <property type="entry name" value="Dyp_perox_fam"/>
    <property type="match status" value="1"/>
</dbReference>
<feature type="domain" description="Dyp-type peroxidase C-terminal" evidence="12">
    <location>
        <begin position="208"/>
        <end position="403"/>
    </location>
</feature>
<evidence type="ECO:0000256" key="10">
    <source>
        <dbReference type="SAM" id="SignalP"/>
    </source>
</evidence>
<dbReference type="InterPro" id="IPR006311">
    <property type="entry name" value="TAT_signal"/>
</dbReference>
<evidence type="ECO:0000256" key="2">
    <source>
        <dbReference type="ARBA" id="ARBA00022559"/>
    </source>
</evidence>
<evidence type="ECO:0000259" key="12">
    <source>
        <dbReference type="Pfam" id="PF20628"/>
    </source>
</evidence>
<dbReference type="PROSITE" id="PS51404">
    <property type="entry name" value="DYP_PEROXIDASE"/>
    <property type="match status" value="1"/>
</dbReference>
<dbReference type="PANTHER" id="PTHR30521:SF4">
    <property type="entry name" value="DEFERROCHELATASE"/>
    <property type="match status" value="1"/>
</dbReference>
<dbReference type="GO" id="GO:0004601">
    <property type="term" value="F:peroxidase activity"/>
    <property type="evidence" value="ECO:0007669"/>
    <property type="project" value="UniProtKB-KW"/>
</dbReference>
<keyword evidence="14" id="KW-1185">Reference proteome</keyword>
<evidence type="ECO:0000256" key="1">
    <source>
        <dbReference type="ARBA" id="ARBA00001970"/>
    </source>
</evidence>
<evidence type="ECO:0000259" key="11">
    <source>
        <dbReference type="Pfam" id="PF04261"/>
    </source>
</evidence>
<protein>
    <submittedName>
        <fullName evidence="13">Dye decolorizing peroxidase</fullName>
    </submittedName>
</protein>
<evidence type="ECO:0000256" key="5">
    <source>
        <dbReference type="ARBA" id="ARBA00022729"/>
    </source>
</evidence>
<dbReference type="AlphaFoldDB" id="A0A1C6UTN8"/>
<comment type="similarity">
    <text evidence="8">Belongs to the DyP-type peroxidase family.</text>
</comment>
<organism evidence="13 14">
    <name type="scientific">Micromonospora citrea</name>
    <dbReference type="NCBI Taxonomy" id="47855"/>
    <lineage>
        <taxon>Bacteria</taxon>
        <taxon>Bacillati</taxon>
        <taxon>Actinomycetota</taxon>
        <taxon>Actinomycetes</taxon>
        <taxon>Micromonosporales</taxon>
        <taxon>Micromonosporaceae</taxon>
        <taxon>Micromonospora</taxon>
    </lineage>
</organism>
<dbReference type="InterPro" id="IPR006314">
    <property type="entry name" value="Dyp_peroxidase"/>
</dbReference>
<evidence type="ECO:0000256" key="8">
    <source>
        <dbReference type="ARBA" id="ARBA00025737"/>
    </source>
</evidence>
<accession>A0A1C6UTN8</accession>
<dbReference type="InterPro" id="IPR048328">
    <property type="entry name" value="Dyp_perox_C"/>
</dbReference>
<keyword evidence="2 13" id="KW-0575">Peroxidase</keyword>
<gene>
    <name evidence="13" type="ORF">GA0070606_2767</name>
</gene>
<evidence type="ECO:0000256" key="6">
    <source>
        <dbReference type="ARBA" id="ARBA00023002"/>
    </source>
</evidence>
<evidence type="ECO:0000313" key="14">
    <source>
        <dbReference type="Proteomes" id="UP000199001"/>
    </source>
</evidence>